<dbReference type="InterPro" id="IPR023801">
    <property type="entry name" value="His_deacetylse_dom"/>
</dbReference>
<dbReference type="EMBL" id="CAXHTA020000008">
    <property type="protein sequence ID" value="CAL5223164.1"/>
    <property type="molecule type" value="Genomic_DNA"/>
</dbReference>
<dbReference type="InterPro" id="IPR044150">
    <property type="entry name" value="HDAC_classIV"/>
</dbReference>
<dbReference type="InterPro" id="IPR000286">
    <property type="entry name" value="HDACs"/>
</dbReference>
<keyword evidence="4" id="KW-1185">Reference proteome</keyword>
<dbReference type="CDD" id="cd09993">
    <property type="entry name" value="HDAC_classIV"/>
    <property type="match status" value="1"/>
</dbReference>
<evidence type="ECO:0000259" key="2">
    <source>
        <dbReference type="Pfam" id="PF00850"/>
    </source>
</evidence>
<proteinExistence type="predicted"/>
<reference evidence="3 4" key="1">
    <citation type="submission" date="2024-06" db="EMBL/GenBank/DDBJ databases">
        <authorList>
            <person name="Kraege A."/>
            <person name="Thomma B."/>
        </authorList>
    </citation>
    <scope>NUCLEOTIDE SEQUENCE [LARGE SCALE GENOMIC DNA]</scope>
</reference>
<dbReference type="PRINTS" id="PR01270">
    <property type="entry name" value="HDASUPER"/>
</dbReference>
<evidence type="ECO:0000313" key="4">
    <source>
        <dbReference type="Proteomes" id="UP001497392"/>
    </source>
</evidence>
<evidence type="ECO:0000313" key="3">
    <source>
        <dbReference type="EMBL" id="CAL5223164.1"/>
    </source>
</evidence>
<dbReference type="PANTHER" id="PTHR10625">
    <property type="entry name" value="HISTONE DEACETYLASE HDAC1-RELATED"/>
    <property type="match status" value="1"/>
</dbReference>
<dbReference type="Pfam" id="PF00850">
    <property type="entry name" value="Hist_deacetyl"/>
    <property type="match status" value="1"/>
</dbReference>
<evidence type="ECO:0000256" key="1">
    <source>
        <dbReference type="ARBA" id="ARBA00022801"/>
    </source>
</evidence>
<dbReference type="PANTHER" id="PTHR10625:SF32">
    <property type="entry name" value="HISTONE DEACETYLASE"/>
    <property type="match status" value="1"/>
</dbReference>
<sequence length="293" mass="32076">MGVFRRIYELLLEDKIITPGQIVVPDELPSTEMMQLVHTAEYVEAFTSGQLDDARVKRIGFGGDVTRSPVLINRTLAEVAGTLLTARLALRYKLACNTAGGTHHAFPDCGSGFCIINDMAITARVLLQEGLVERVLILDLDVHQGDGNALIFQEEPAVFTFSMHGEGNFPARKQNSDIDIPLPDGTSDDVYLRVLGEVLPSVLTCFKPDIVLYDAGVDTHMHDSLGKLNLTDKGLQRRELQVLDTCLAADIPVAGYVGGGYSPDLTTLARRHCQLHRAAKEMWENYSLGAPVD</sequence>
<protein>
    <submittedName>
        <fullName evidence="3">G5635 protein</fullName>
    </submittedName>
</protein>
<feature type="domain" description="Histone deacetylase" evidence="2">
    <location>
        <begin position="5"/>
        <end position="268"/>
    </location>
</feature>
<organism evidence="3 4">
    <name type="scientific">Coccomyxa viridis</name>
    <dbReference type="NCBI Taxonomy" id="1274662"/>
    <lineage>
        <taxon>Eukaryota</taxon>
        <taxon>Viridiplantae</taxon>
        <taxon>Chlorophyta</taxon>
        <taxon>core chlorophytes</taxon>
        <taxon>Trebouxiophyceae</taxon>
        <taxon>Trebouxiophyceae incertae sedis</taxon>
        <taxon>Coccomyxaceae</taxon>
        <taxon>Coccomyxa</taxon>
    </lineage>
</organism>
<keyword evidence="1" id="KW-0378">Hydrolase</keyword>
<dbReference type="SUPFAM" id="SSF52768">
    <property type="entry name" value="Arginase/deacetylase"/>
    <property type="match status" value="1"/>
</dbReference>
<name>A0ABP1FTD3_9CHLO</name>
<comment type="caution">
    <text evidence="3">The sequence shown here is derived from an EMBL/GenBank/DDBJ whole genome shotgun (WGS) entry which is preliminary data.</text>
</comment>
<dbReference type="InterPro" id="IPR037138">
    <property type="entry name" value="His_deacetylse_dom_sf"/>
</dbReference>
<dbReference type="InterPro" id="IPR023696">
    <property type="entry name" value="Ureohydrolase_dom_sf"/>
</dbReference>
<gene>
    <name evidence="3" type="primary">g5635</name>
    <name evidence="3" type="ORF">VP750_LOCUS4823</name>
</gene>
<accession>A0ABP1FTD3</accession>
<dbReference type="Gene3D" id="3.40.800.20">
    <property type="entry name" value="Histone deacetylase domain"/>
    <property type="match status" value="1"/>
</dbReference>
<dbReference type="Proteomes" id="UP001497392">
    <property type="component" value="Unassembled WGS sequence"/>
</dbReference>